<name>A0ABQ6JHV3_9ACTN</name>
<keyword evidence="2" id="KW-0812">Transmembrane</keyword>
<accession>A0ABQ6JHV3</accession>
<feature type="region of interest" description="Disordered" evidence="1">
    <location>
        <begin position="108"/>
        <end position="143"/>
    </location>
</feature>
<evidence type="ECO:0000313" key="4">
    <source>
        <dbReference type="Proteomes" id="UP001157017"/>
    </source>
</evidence>
<proteinExistence type="predicted"/>
<comment type="caution">
    <text evidence="3">The sequence shown here is derived from an EMBL/GenBank/DDBJ whole genome shotgun (WGS) entry which is preliminary data.</text>
</comment>
<keyword evidence="4" id="KW-1185">Reference proteome</keyword>
<evidence type="ECO:0000313" key="3">
    <source>
        <dbReference type="EMBL" id="GMA86973.1"/>
    </source>
</evidence>
<evidence type="ECO:0000256" key="2">
    <source>
        <dbReference type="SAM" id="Phobius"/>
    </source>
</evidence>
<dbReference type="EMBL" id="BSUZ01000001">
    <property type="protein sequence ID" value="GMA86973.1"/>
    <property type="molecule type" value="Genomic_DNA"/>
</dbReference>
<protein>
    <recommendedName>
        <fullName evidence="5">Prepilin type IV endopeptidase peptidase domain-containing protein</fullName>
    </recommendedName>
</protein>
<sequence>MDQPVRRRWLLVGLAVQALLVVVDLVAGRLTHDPSRTNLTGTLALAPALTAVGGTRRNVSLVGLVGVVLGVLLSWLDDVPAGAGAIRTTVVVLGTVIALAAADTRMRSMHQPARPPGHRTHPAGRDADRACRSPTTSACAAAT</sequence>
<feature type="compositionally biased region" description="Polar residues" evidence="1">
    <location>
        <begin position="133"/>
        <end position="143"/>
    </location>
</feature>
<feature type="transmembrane region" description="Helical" evidence="2">
    <location>
        <begin position="59"/>
        <end position="76"/>
    </location>
</feature>
<organism evidence="3 4">
    <name type="scientific">Angustibacter aerolatus</name>
    <dbReference type="NCBI Taxonomy" id="1162965"/>
    <lineage>
        <taxon>Bacteria</taxon>
        <taxon>Bacillati</taxon>
        <taxon>Actinomycetota</taxon>
        <taxon>Actinomycetes</taxon>
        <taxon>Kineosporiales</taxon>
        <taxon>Kineosporiaceae</taxon>
    </lineage>
</organism>
<gene>
    <name evidence="3" type="ORF">GCM10025868_22230</name>
</gene>
<feature type="transmembrane region" description="Helical" evidence="2">
    <location>
        <begin position="82"/>
        <end position="102"/>
    </location>
</feature>
<evidence type="ECO:0000256" key="1">
    <source>
        <dbReference type="SAM" id="MobiDB-lite"/>
    </source>
</evidence>
<reference evidence="4" key="1">
    <citation type="journal article" date="2019" name="Int. J. Syst. Evol. Microbiol.">
        <title>The Global Catalogue of Microorganisms (GCM) 10K type strain sequencing project: providing services to taxonomists for standard genome sequencing and annotation.</title>
        <authorList>
            <consortium name="The Broad Institute Genomics Platform"/>
            <consortium name="The Broad Institute Genome Sequencing Center for Infectious Disease"/>
            <person name="Wu L."/>
            <person name="Ma J."/>
        </authorList>
    </citation>
    <scope>NUCLEOTIDE SEQUENCE [LARGE SCALE GENOMIC DNA]</scope>
    <source>
        <strain evidence="4">NBRC 108730</strain>
    </source>
</reference>
<keyword evidence="2" id="KW-0472">Membrane</keyword>
<evidence type="ECO:0008006" key="5">
    <source>
        <dbReference type="Google" id="ProtNLM"/>
    </source>
</evidence>
<keyword evidence="2" id="KW-1133">Transmembrane helix</keyword>
<dbReference type="Proteomes" id="UP001157017">
    <property type="component" value="Unassembled WGS sequence"/>
</dbReference>